<evidence type="ECO:0000313" key="2">
    <source>
        <dbReference type="EMBL" id="PVV04986.1"/>
    </source>
</evidence>
<keyword evidence="1" id="KW-0472">Membrane</keyword>
<organism evidence="2 3">
    <name type="scientific">Smittium megazygosporum</name>
    <dbReference type="NCBI Taxonomy" id="133381"/>
    <lineage>
        <taxon>Eukaryota</taxon>
        <taxon>Fungi</taxon>
        <taxon>Fungi incertae sedis</taxon>
        <taxon>Zoopagomycota</taxon>
        <taxon>Kickxellomycotina</taxon>
        <taxon>Harpellomycetes</taxon>
        <taxon>Harpellales</taxon>
        <taxon>Legeriomycetaceae</taxon>
        <taxon>Smittium</taxon>
    </lineage>
</organism>
<reference evidence="2 3" key="1">
    <citation type="journal article" date="2018" name="MBio">
        <title>Comparative Genomics Reveals the Core Gene Toolbox for the Fungus-Insect Symbiosis.</title>
        <authorList>
            <person name="Wang Y."/>
            <person name="Stata M."/>
            <person name="Wang W."/>
            <person name="Stajich J.E."/>
            <person name="White M.M."/>
            <person name="Moncalvo J.M."/>
        </authorList>
    </citation>
    <scope>NUCLEOTIDE SEQUENCE [LARGE SCALE GENOMIC DNA]</scope>
    <source>
        <strain evidence="2 3">SC-DP-2</strain>
    </source>
</reference>
<dbReference type="Proteomes" id="UP000245609">
    <property type="component" value="Unassembled WGS sequence"/>
</dbReference>
<comment type="caution">
    <text evidence="2">The sequence shown here is derived from an EMBL/GenBank/DDBJ whole genome shotgun (WGS) entry which is preliminary data.</text>
</comment>
<evidence type="ECO:0000313" key="3">
    <source>
        <dbReference type="Proteomes" id="UP000245609"/>
    </source>
</evidence>
<feature type="transmembrane region" description="Helical" evidence="1">
    <location>
        <begin position="69"/>
        <end position="89"/>
    </location>
</feature>
<keyword evidence="3" id="KW-1185">Reference proteome</keyword>
<name>A0A2T9ZK39_9FUNG</name>
<protein>
    <submittedName>
        <fullName evidence="2">Uncharacterized protein</fullName>
    </submittedName>
</protein>
<accession>A0A2T9ZK39</accession>
<proteinExistence type="predicted"/>
<dbReference type="AlphaFoldDB" id="A0A2T9ZK39"/>
<sequence>MTFILKLNLSLKPSLSGMPHLHRNTASCILHDEKELKVESNSIIITHCNNPSTFIQLAILAQQYLKLTLTLPILNLLTFFILLLILVYVDCLRNDIPSSTVPTAISTAINQSRTIPSKFNPSIALPKLPSHPTATATIIITGLITRFGSALQVVSTIQRTTTATSISTASYNFY</sequence>
<gene>
    <name evidence="2" type="ORF">BB560_000497</name>
</gene>
<evidence type="ECO:0000256" key="1">
    <source>
        <dbReference type="SAM" id="Phobius"/>
    </source>
</evidence>
<keyword evidence="1" id="KW-1133">Transmembrane helix</keyword>
<dbReference type="EMBL" id="MBFS01000053">
    <property type="protein sequence ID" value="PVV04986.1"/>
    <property type="molecule type" value="Genomic_DNA"/>
</dbReference>
<keyword evidence="1" id="KW-0812">Transmembrane</keyword>